<feature type="region of interest" description="Disordered" evidence="5">
    <location>
        <begin position="404"/>
        <end position="636"/>
    </location>
</feature>
<dbReference type="InterPro" id="IPR008521">
    <property type="entry name" value="Mg_trans_NIPA"/>
</dbReference>
<dbReference type="InterPro" id="IPR037185">
    <property type="entry name" value="EmrE-like"/>
</dbReference>
<dbReference type="EMBL" id="ML975155">
    <property type="protein sequence ID" value="KAF1813534.1"/>
    <property type="molecule type" value="Genomic_DNA"/>
</dbReference>
<feature type="compositionally biased region" description="Polar residues" evidence="5">
    <location>
        <begin position="503"/>
        <end position="516"/>
    </location>
</feature>
<dbReference type="OrthoDB" id="165382at2759"/>
<name>A0A6G1G667_9PEZI</name>
<keyword evidence="4 6" id="KW-0472">Membrane</keyword>
<feature type="transmembrane region" description="Helical" evidence="6">
    <location>
        <begin position="315"/>
        <end position="335"/>
    </location>
</feature>
<feature type="transmembrane region" description="Helical" evidence="6">
    <location>
        <begin position="160"/>
        <end position="180"/>
    </location>
</feature>
<evidence type="ECO:0000256" key="3">
    <source>
        <dbReference type="ARBA" id="ARBA00022989"/>
    </source>
</evidence>
<feature type="transmembrane region" description="Helical" evidence="6">
    <location>
        <begin position="253"/>
        <end position="272"/>
    </location>
</feature>
<feature type="compositionally biased region" description="Polar residues" evidence="5">
    <location>
        <begin position="482"/>
        <end position="491"/>
    </location>
</feature>
<reference evidence="9" key="3">
    <citation type="submission" date="2025-04" db="UniProtKB">
        <authorList>
            <consortium name="RefSeq"/>
        </authorList>
    </citation>
    <scope>IDENTIFICATION</scope>
    <source>
        <strain evidence="9">CBS 781.70</strain>
    </source>
</reference>
<feature type="transmembrane region" description="Helical" evidence="6">
    <location>
        <begin position="186"/>
        <end position="206"/>
    </location>
</feature>
<dbReference type="PANTHER" id="PTHR12570:SF65">
    <property type="entry name" value="MAGNESIUM TRANSPORTER NIPA9-RELATED"/>
    <property type="match status" value="1"/>
</dbReference>
<sequence>MYISAAPNAVPAVSITPLTLARYAAAASEEIDPHHRSEQWSSFIGIITAIVGNILISFALNTQRYAHTRLERQYKERKKARWKAENRRNGVGAYGIGSEQADRNGSAIGHDSPNGHDGEEEATETDTLLPRSIDRDSSEIEREQTDSDDSASQSYLRSPYWWTGIILMIIGEAGNFLAYGFAPASIVSPLGVVALISNCMIAPFMLKEPFRGRDFFGVLISITGAVTVVLSANTTDPKLGPDELLDLMSRLEFKIYLGITTAMIFGLMWVSARYGQKSIFVDLGLVGLFGGYTALSTKGVASLLSYTLFRALTFPMTYLLVFVLILTAVMQIRYVNRALQRFDATQVIPTQFVMFTLSVIIGSAVLYRDFERTSGDSSGKFIGGCALTFMGVWLITSAREPREEDDGFGFEEEEEEHINLARDSRRPSIQQRDDRRDSIRHNPHASLPMSLGTPTRSRAPHLPVTGTTPALAPPETIEEQSPETLRPQTPQHMALHSDLDTPSEVSSIASTPTLPTNHAFDSHSPLLNSYQDDSHESSQTPKRAGFLHPLTSLFTTTPSKPPFETPSHSTPSLPTIPPHHPLPLPRTPTTGTTSGPTTPTQSHPHPSSTTHGPKPRRSLTNLLRHPPPLSTPLSSSLSAVVADELRRGPPRPLRRRHTIRSPLPAASAPVTPNSIGSRSRGLSTGDINVAIVT</sequence>
<dbReference type="GeneID" id="54421245"/>
<gene>
    <name evidence="7 9" type="ORF">P152DRAFT_466089</name>
</gene>
<dbReference type="Proteomes" id="UP000504638">
    <property type="component" value="Unplaced"/>
</dbReference>
<evidence type="ECO:0000256" key="2">
    <source>
        <dbReference type="ARBA" id="ARBA00022692"/>
    </source>
</evidence>
<evidence type="ECO:0000313" key="9">
    <source>
        <dbReference type="RefSeq" id="XP_033535165.1"/>
    </source>
</evidence>
<dbReference type="AlphaFoldDB" id="A0A6G1G667"/>
<dbReference type="GO" id="GO:0016020">
    <property type="term" value="C:membrane"/>
    <property type="evidence" value="ECO:0007669"/>
    <property type="project" value="UniProtKB-SubCell"/>
</dbReference>
<feature type="transmembrane region" description="Helical" evidence="6">
    <location>
        <begin position="347"/>
        <end position="367"/>
    </location>
</feature>
<evidence type="ECO:0000256" key="4">
    <source>
        <dbReference type="ARBA" id="ARBA00023136"/>
    </source>
</evidence>
<feature type="transmembrane region" description="Helical" evidence="6">
    <location>
        <begin position="42"/>
        <end position="60"/>
    </location>
</feature>
<dbReference type="RefSeq" id="XP_033535165.1">
    <property type="nucleotide sequence ID" value="XM_033680675.1"/>
</dbReference>
<reference evidence="9" key="2">
    <citation type="submission" date="2020-04" db="EMBL/GenBank/DDBJ databases">
        <authorList>
            <consortium name="NCBI Genome Project"/>
        </authorList>
    </citation>
    <scope>NUCLEOTIDE SEQUENCE</scope>
    <source>
        <strain evidence="9">CBS 781.70</strain>
    </source>
</reference>
<keyword evidence="2 6" id="KW-0812">Transmembrane</keyword>
<evidence type="ECO:0000313" key="7">
    <source>
        <dbReference type="EMBL" id="KAF1813534.1"/>
    </source>
</evidence>
<organism evidence="7">
    <name type="scientific">Eremomyces bilateralis CBS 781.70</name>
    <dbReference type="NCBI Taxonomy" id="1392243"/>
    <lineage>
        <taxon>Eukaryota</taxon>
        <taxon>Fungi</taxon>
        <taxon>Dikarya</taxon>
        <taxon>Ascomycota</taxon>
        <taxon>Pezizomycotina</taxon>
        <taxon>Dothideomycetes</taxon>
        <taxon>Dothideomycetes incertae sedis</taxon>
        <taxon>Eremomycetales</taxon>
        <taxon>Eremomycetaceae</taxon>
        <taxon>Eremomyces</taxon>
    </lineage>
</organism>
<feature type="compositionally biased region" description="Pro residues" evidence="5">
    <location>
        <begin position="574"/>
        <end position="586"/>
    </location>
</feature>
<feature type="compositionally biased region" description="Low complexity" evidence="5">
    <location>
        <begin position="587"/>
        <end position="612"/>
    </location>
</feature>
<reference evidence="7 9" key="1">
    <citation type="submission" date="2020-01" db="EMBL/GenBank/DDBJ databases">
        <authorList>
            <consortium name="DOE Joint Genome Institute"/>
            <person name="Haridas S."/>
            <person name="Albert R."/>
            <person name="Binder M."/>
            <person name="Bloem J."/>
            <person name="Labutti K."/>
            <person name="Salamov A."/>
            <person name="Andreopoulos B."/>
            <person name="Baker S.E."/>
            <person name="Barry K."/>
            <person name="Bills G."/>
            <person name="Bluhm B.H."/>
            <person name="Cannon C."/>
            <person name="Castanera R."/>
            <person name="Culley D.E."/>
            <person name="Daum C."/>
            <person name="Ezra D."/>
            <person name="Gonzalez J.B."/>
            <person name="Henrissat B."/>
            <person name="Kuo A."/>
            <person name="Liang C."/>
            <person name="Lipzen A."/>
            <person name="Lutzoni F."/>
            <person name="Magnuson J."/>
            <person name="Mondo S."/>
            <person name="Nolan M."/>
            <person name="Ohm R."/>
            <person name="Pangilinan J."/>
            <person name="Park H.-J."/>
            <person name="Ramirez L."/>
            <person name="Alfaro M."/>
            <person name="Sun H."/>
            <person name="Tritt A."/>
            <person name="Yoshinaga Y."/>
            <person name="Zwiers L.-H."/>
            <person name="Turgeon B.G."/>
            <person name="Goodwin S.B."/>
            <person name="Spatafora J.W."/>
            <person name="Crous P.W."/>
            <person name="Grigoriev I.V."/>
        </authorList>
    </citation>
    <scope>NUCLEOTIDE SEQUENCE</scope>
    <source>
        <strain evidence="7 9">CBS 781.70</strain>
    </source>
</reference>
<feature type="compositionally biased region" description="Polar residues" evidence="5">
    <location>
        <begin position="525"/>
        <end position="541"/>
    </location>
</feature>
<feature type="compositionally biased region" description="Basic and acidic residues" evidence="5">
    <location>
        <begin position="417"/>
        <end position="440"/>
    </location>
</feature>
<feature type="region of interest" description="Disordered" evidence="5">
    <location>
        <begin position="93"/>
        <end position="153"/>
    </location>
</feature>
<feature type="transmembrane region" description="Helical" evidence="6">
    <location>
        <begin position="215"/>
        <end position="233"/>
    </location>
</feature>
<dbReference type="SUPFAM" id="SSF103481">
    <property type="entry name" value="Multidrug resistance efflux transporter EmrE"/>
    <property type="match status" value="1"/>
</dbReference>
<dbReference type="GO" id="GO:0015095">
    <property type="term" value="F:magnesium ion transmembrane transporter activity"/>
    <property type="evidence" value="ECO:0007669"/>
    <property type="project" value="InterPro"/>
</dbReference>
<feature type="compositionally biased region" description="Acidic residues" evidence="5">
    <location>
        <begin position="404"/>
        <end position="416"/>
    </location>
</feature>
<dbReference type="Pfam" id="PF05653">
    <property type="entry name" value="Mg_trans_NIPA"/>
    <property type="match status" value="1"/>
</dbReference>
<keyword evidence="3 6" id="KW-1133">Transmembrane helix</keyword>
<evidence type="ECO:0000313" key="8">
    <source>
        <dbReference type="Proteomes" id="UP000504638"/>
    </source>
</evidence>
<evidence type="ECO:0000256" key="5">
    <source>
        <dbReference type="SAM" id="MobiDB-lite"/>
    </source>
</evidence>
<feature type="compositionally biased region" description="Basic and acidic residues" evidence="5">
    <location>
        <begin position="132"/>
        <end position="145"/>
    </location>
</feature>
<evidence type="ECO:0000256" key="6">
    <source>
        <dbReference type="SAM" id="Phobius"/>
    </source>
</evidence>
<evidence type="ECO:0000256" key="1">
    <source>
        <dbReference type="ARBA" id="ARBA00004141"/>
    </source>
</evidence>
<dbReference type="PANTHER" id="PTHR12570">
    <property type="match status" value="1"/>
</dbReference>
<keyword evidence="8" id="KW-1185">Reference proteome</keyword>
<comment type="subcellular location">
    <subcellularLocation>
        <location evidence="1">Membrane</location>
        <topology evidence="1">Multi-pass membrane protein</topology>
    </subcellularLocation>
</comment>
<proteinExistence type="predicted"/>
<accession>A0A6G1G667</accession>
<feature type="transmembrane region" description="Helical" evidence="6">
    <location>
        <begin position="279"/>
        <end position="295"/>
    </location>
</feature>
<protein>
    <submittedName>
        <fullName evidence="7 9">DUF803-domain-containing protein</fullName>
    </submittedName>
</protein>